<keyword evidence="8" id="KW-0732">Signal</keyword>
<feature type="transmembrane region" description="Helical" evidence="7">
    <location>
        <begin position="374"/>
        <end position="397"/>
    </location>
</feature>
<comment type="similarity">
    <text evidence="2">Belongs to the concentrative nucleoside transporter (CNT) (TC 2.A.41) family.</text>
</comment>
<feature type="domain" description="Concentrative nucleoside transporter C-terminal" evidence="10">
    <location>
        <begin position="377"/>
        <end position="597"/>
    </location>
</feature>
<dbReference type="InterPro" id="IPR011657">
    <property type="entry name" value="CNT_C_dom"/>
</dbReference>
<gene>
    <name evidence="12" type="ORF">DFQ11_10462</name>
</gene>
<evidence type="ECO:0000259" key="10">
    <source>
        <dbReference type="Pfam" id="PF07662"/>
    </source>
</evidence>
<feature type="transmembrane region" description="Helical" evidence="7">
    <location>
        <begin position="581"/>
        <end position="600"/>
    </location>
</feature>
<evidence type="ECO:0000259" key="11">
    <source>
        <dbReference type="Pfam" id="PF07670"/>
    </source>
</evidence>
<evidence type="ECO:0000256" key="1">
    <source>
        <dbReference type="ARBA" id="ARBA00004651"/>
    </source>
</evidence>
<dbReference type="AlphaFoldDB" id="A0A2V4WV57"/>
<keyword evidence="13" id="KW-1185">Reference proteome</keyword>
<feature type="transmembrane region" description="Helical" evidence="7">
    <location>
        <begin position="260"/>
        <end position="285"/>
    </location>
</feature>
<evidence type="ECO:0000256" key="2">
    <source>
        <dbReference type="ARBA" id="ARBA00009033"/>
    </source>
</evidence>
<evidence type="ECO:0000259" key="9">
    <source>
        <dbReference type="Pfam" id="PF01773"/>
    </source>
</evidence>
<sequence length="601" mass="65381">MNQFIKIFLAIFIALSSITAQELEKPQNDSIPAEAVKEISTQEQPKKKKDLKINNWQLSEHIVYESYPDSIQGHNDFVKGKEFLNLNRNGQYSSILNNSFSKGIWLQNNNLLVFKQKAPTVVDVYYEVIKQDDSTLILKKNDAVFTFVSEDHPNFIVQEKFHDVIIASEGFTFNSLWRGAIGMVSLIFIAFLFSSNRKGINWKTVGIGLAFQLIIAIGVLRVEFIKNAFEGIGQVFINILDFTRAGSEFLFSGVMDVTSYGFIFAFQVLPTIIFFSALTSLLFYLGIIQRVVKAMAWLLSKSLKISGAESLSVAGNIFLGQTEAPLLIKAYLDKMNKSEILLVMIGGMATVAGAVLAAYIGFLGGDDAELRLFYAKHLLAASVMAAPGAIVISKILFPQTEDVNTDVTVSQEKIGANILDAIANGTTEGLRLAVNVGAMLLVFVAFIAMINGMLGWIGEVTTLNGWMAANTPYPSFSLEAILGTVFAPLMWLIGVATEDIMMMGQLLGIKLAASEFVGYIQLADLKNAANATHLTYEKSIIMATYMLCGFANFASIGIQIGGIGSLAPGQRTQLSKFGMKALIGGTLASLISATIAGMIIG</sequence>
<evidence type="ECO:0000256" key="4">
    <source>
        <dbReference type="ARBA" id="ARBA00022692"/>
    </source>
</evidence>
<feature type="transmembrane region" description="Helical" evidence="7">
    <location>
        <begin position="340"/>
        <end position="362"/>
    </location>
</feature>
<proteinExistence type="inferred from homology"/>
<reference evidence="12 13" key="1">
    <citation type="submission" date="2018-06" db="EMBL/GenBank/DDBJ databases">
        <title>Genomic Encyclopedia of Type Strains, Phase III (KMG-III): the genomes of soil and plant-associated and newly described type strains.</title>
        <authorList>
            <person name="Whitman W."/>
        </authorList>
    </citation>
    <scope>NUCLEOTIDE SEQUENCE [LARGE SCALE GENOMIC DNA]</scope>
    <source>
        <strain evidence="12 13">CECT 7945</strain>
    </source>
</reference>
<dbReference type="Proteomes" id="UP000248054">
    <property type="component" value="Unassembled WGS sequence"/>
</dbReference>
<organism evidence="12 13">
    <name type="scientific">Winogradskyella epiphytica</name>
    <dbReference type="NCBI Taxonomy" id="262005"/>
    <lineage>
        <taxon>Bacteria</taxon>
        <taxon>Pseudomonadati</taxon>
        <taxon>Bacteroidota</taxon>
        <taxon>Flavobacteriia</taxon>
        <taxon>Flavobacteriales</taxon>
        <taxon>Flavobacteriaceae</taxon>
        <taxon>Winogradskyella</taxon>
    </lineage>
</organism>
<feature type="signal peptide" evidence="8">
    <location>
        <begin position="1"/>
        <end position="22"/>
    </location>
</feature>
<accession>A0A2V4WV57</accession>
<dbReference type="Pfam" id="PF07662">
    <property type="entry name" value="Nucleos_tra2_C"/>
    <property type="match status" value="1"/>
</dbReference>
<evidence type="ECO:0000256" key="5">
    <source>
        <dbReference type="ARBA" id="ARBA00022989"/>
    </source>
</evidence>
<dbReference type="Pfam" id="PF01773">
    <property type="entry name" value="Nucleos_tra2_N"/>
    <property type="match status" value="1"/>
</dbReference>
<dbReference type="InterPro" id="IPR002668">
    <property type="entry name" value="CNT_N_dom"/>
</dbReference>
<evidence type="ECO:0000313" key="12">
    <source>
        <dbReference type="EMBL" id="PYE80696.1"/>
    </source>
</evidence>
<keyword evidence="3" id="KW-1003">Cell membrane</keyword>
<dbReference type="InterPro" id="IPR011642">
    <property type="entry name" value="Gate_dom"/>
</dbReference>
<feature type="transmembrane region" description="Helical" evidence="7">
    <location>
        <begin position="432"/>
        <end position="456"/>
    </location>
</feature>
<dbReference type="PANTHER" id="PTHR10590:SF4">
    <property type="entry name" value="SOLUTE CARRIER FAMILY 28 MEMBER 3"/>
    <property type="match status" value="1"/>
</dbReference>
<protein>
    <submittedName>
        <fullName evidence="12">CNT family concentrative nucleoside transporter</fullName>
    </submittedName>
</protein>
<feature type="domain" description="Concentrative nucleoside transporter N-terminal" evidence="9">
    <location>
        <begin position="181"/>
        <end position="253"/>
    </location>
</feature>
<keyword evidence="6 7" id="KW-0472">Membrane</keyword>
<dbReference type="GO" id="GO:0015293">
    <property type="term" value="F:symporter activity"/>
    <property type="evidence" value="ECO:0007669"/>
    <property type="project" value="TreeGrafter"/>
</dbReference>
<dbReference type="Pfam" id="PF07670">
    <property type="entry name" value="Gate"/>
    <property type="match status" value="1"/>
</dbReference>
<evidence type="ECO:0000313" key="13">
    <source>
        <dbReference type="Proteomes" id="UP000248054"/>
    </source>
</evidence>
<evidence type="ECO:0000256" key="7">
    <source>
        <dbReference type="SAM" id="Phobius"/>
    </source>
</evidence>
<feature type="transmembrane region" description="Helical" evidence="7">
    <location>
        <begin position="476"/>
        <end position="493"/>
    </location>
</feature>
<evidence type="ECO:0000256" key="8">
    <source>
        <dbReference type="SAM" id="SignalP"/>
    </source>
</evidence>
<comment type="subcellular location">
    <subcellularLocation>
        <location evidence="1">Cell membrane</location>
        <topology evidence="1">Multi-pass membrane protein</topology>
    </subcellularLocation>
</comment>
<feature type="chain" id="PRO_5016087873" evidence="8">
    <location>
        <begin position="23"/>
        <end position="601"/>
    </location>
</feature>
<dbReference type="GO" id="GO:0005337">
    <property type="term" value="F:nucleoside transmembrane transporter activity"/>
    <property type="evidence" value="ECO:0007669"/>
    <property type="project" value="InterPro"/>
</dbReference>
<dbReference type="GO" id="GO:0005886">
    <property type="term" value="C:plasma membrane"/>
    <property type="evidence" value="ECO:0007669"/>
    <property type="project" value="UniProtKB-SubCell"/>
</dbReference>
<keyword evidence="4 7" id="KW-0812">Transmembrane</keyword>
<evidence type="ECO:0000256" key="6">
    <source>
        <dbReference type="ARBA" id="ARBA00023136"/>
    </source>
</evidence>
<dbReference type="EMBL" id="QJTD01000004">
    <property type="protein sequence ID" value="PYE80696.1"/>
    <property type="molecule type" value="Genomic_DNA"/>
</dbReference>
<name>A0A2V4WV57_9FLAO</name>
<feature type="transmembrane region" description="Helical" evidence="7">
    <location>
        <begin position="540"/>
        <end position="560"/>
    </location>
</feature>
<dbReference type="InterPro" id="IPR008276">
    <property type="entry name" value="C_nuclsd_transpt"/>
</dbReference>
<feature type="domain" description="Nucleoside transporter/FeoB GTPase Gate" evidence="11">
    <location>
        <begin position="265"/>
        <end position="364"/>
    </location>
</feature>
<feature type="transmembrane region" description="Helical" evidence="7">
    <location>
        <begin position="176"/>
        <end position="193"/>
    </location>
</feature>
<feature type="transmembrane region" description="Helical" evidence="7">
    <location>
        <begin position="200"/>
        <end position="220"/>
    </location>
</feature>
<comment type="caution">
    <text evidence="12">The sequence shown here is derived from an EMBL/GenBank/DDBJ whole genome shotgun (WGS) entry which is preliminary data.</text>
</comment>
<keyword evidence="5 7" id="KW-1133">Transmembrane helix</keyword>
<evidence type="ECO:0000256" key="3">
    <source>
        <dbReference type="ARBA" id="ARBA00022475"/>
    </source>
</evidence>
<dbReference type="PANTHER" id="PTHR10590">
    <property type="entry name" value="SODIUM/NUCLEOSIDE COTRANSPORTER"/>
    <property type="match status" value="1"/>
</dbReference>